<dbReference type="KEGG" id="mrb:Mrub_0228"/>
<dbReference type="InterPro" id="IPR014082">
    <property type="entry name" value="CRISPR-assoc_prot_Cas02710"/>
</dbReference>
<organism evidence="2 3">
    <name type="scientific">Meiothermus ruber (strain ATCC 35948 / DSM 1279 / VKM B-1258 / 21)</name>
    <name type="common">Thermus ruber</name>
    <dbReference type="NCBI Taxonomy" id="504728"/>
    <lineage>
        <taxon>Bacteria</taxon>
        <taxon>Thermotogati</taxon>
        <taxon>Deinococcota</taxon>
        <taxon>Deinococci</taxon>
        <taxon>Thermales</taxon>
        <taxon>Thermaceae</taxon>
        <taxon>Meiothermus</taxon>
    </lineage>
</organism>
<evidence type="ECO:0000313" key="2">
    <source>
        <dbReference type="EMBL" id="ADD27007.1"/>
    </source>
</evidence>
<proteinExistence type="predicted"/>
<feature type="domain" description="Csm6 6H" evidence="1">
    <location>
        <begin position="147"/>
        <end position="238"/>
    </location>
</feature>
<dbReference type="AlphaFoldDB" id="A0A806CP58"/>
<dbReference type="EMBL" id="CP001743">
    <property type="protein sequence ID" value="ADD27007.1"/>
    <property type="molecule type" value="Genomic_DNA"/>
</dbReference>
<name>A0A806CP58_MEIRD</name>
<dbReference type="NCBIfam" id="TIGR02710">
    <property type="entry name" value="TIGR02710 family CRISPR-associated CARF protein"/>
    <property type="match status" value="1"/>
</dbReference>
<dbReference type="Pfam" id="PF09670">
    <property type="entry name" value="Cas_Cas02710"/>
    <property type="match status" value="1"/>
</dbReference>
<dbReference type="Gene3D" id="3.40.50.10770">
    <property type="entry name" value="Hypothetical protein VC1899 like domain (Restriction endonuclease-like)"/>
    <property type="match status" value="1"/>
</dbReference>
<dbReference type="OrthoDB" id="9770049at2"/>
<gene>
    <name evidence="2" type="ordered locus">Mrub_0228</name>
</gene>
<evidence type="ECO:0000259" key="1">
    <source>
        <dbReference type="Pfam" id="PF22205"/>
    </source>
</evidence>
<protein>
    <submittedName>
        <fullName evidence="2">CRISPR-associated protein, TIGR02710 family</fullName>
    </submittedName>
</protein>
<reference evidence="2 3" key="1">
    <citation type="journal article" date="2010" name="Stand. Genomic Sci.">
        <title>Complete genome sequence of Meiothermus ruber type strain (21).</title>
        <authorList>
            <person name="Tindall B.J."/>
            <person name="Sikorski J."/>
            <person name="Lucas S."/>
            <person name="Goltsman E."/>
            <person name="Copeland A."/>
            <person name="Glavina Del Rio T."/>
            <person name="Nolan M."/>
            <person name="Tice H."/>
            <person name="Cheng J.F."/>
            <person name="Han C."/>
            <person name="Pitluck S."/>
            <person name="Liolios K."/>
            <person name="Ivanova N."/>
            <person name="Mavromatis K."/>
            <person name="Ovchinnikova G."/>
            <person name="Pati A."/>
            <person name="Fahnrich R."/>
            <person name="Goodwin L."/>
            <person name="Chen A."/>
            <person name="Palaniappan K."/>
            <person name="Land M."/>
            <person name="Hauser L."/>
            <person name="Chang Y.J."/>
            <person name="Jeffries C.D."/>
            <person name="Rohde M."/>
            <person name="Goker M."/>
            <person name="Woyke T."/>
            <person name="Bristow J."/>
            <person name="Eisen J.A."/>
            <person name="Markowitz V."/>
            <person name="Hugenholtz P."/>
            <person name="Kyrpides N.C."/>
            <person name="Klenk H.P."/>
            <person name="Lapidus A."/>
        </authorList>
    </citation>
    <scope>NUCLEOTIDE SEQUENCE [LARGE SCALE GENOMIC DNA]</scope>
    <source>
        <strain evidence="3">ATCC 35948 / DSM 1279 / VKM B-1258 / 21</strain>
    </source>
</reference>
<dbReference type="InterPro" id="IPR054008">
    <property type="entry name" value="Csm6_6H"/>
</dbReference>
<dbReference type="Pfam" id="PF22205">
    <property type="entry name" value="Csm6_6H"/>
    <property type="match status" value="1"/>
</dbReference>
<dbReference type="Proteomes" id="UP000006655">
    <property type="component" value="Chromosome"/>
</dbReference>
<dbReference type="RefSeq" id="WP_013012526.1">
    <property type="nucleotide sequence ID" value="NC_013946.1"/>
</dbReference>
<accession>A0A806CP58</accession>
<evidence type="ECO:0000313" key="3">
    <source>
        <dbReference type="Proteomes" id="UP000006655"/>
    </source>
</evidence>
<keyword evidence="3" id="KW-1185">Reference proteome</keyword>
<sequence length="403" mass="45120">MQEQLNTVLILGVGQTLEPLEFALTEHTPQGVIFIASQDSQVVSAELIQRYGEALRFHTLLLDDPEDLGEVFRKGRLALQKALEWEARAIVADITGGTKTMSAGLVLALTGQGVTFSYVGGQARDGQGRVKSGSERLRLLEDPTYRYGLREWEGFRRAWNQCDYQAAQAFLDALLARPLTPSEKRFYEHLKGITEGMLEWDLFYHKAAWQKLERHLEPTLTIAEAWGHGGKVRVLQELQQAQARLRAILDREGKPTFALLADLLANAQRRASRGRHDDALARLYRAVELAAEADLYERHQIVLSDPKSYPQAAQHLAQQIQRATGLKDRLSLAATIDGVLGQSQTLPQRLYAAYLGELGNLLQARHNSILAHGFTPVKQESWEKLYKSLQGLGLEAAPAWPTW</sequence>